<dbReference type="EMBL" id="JAVLUS010000013">
    <property type="protein sequence ID" value="MDS1115295.1"/>
    <property type="molecule type" value="Genomic_DNA"/>
</dbReference>
<dbReference type="Proteomes" id="UP001265083">
    <property type="component" value="Unassembled WGS sequence"/>
</dbReference>
<dbReference type="RefSeq" id="WP_310951293.1">
    <property type="nucleotide sequence ID" value="NZ_JAVLUS010000013.1"/>
</dbReference>
<proteinExistence type="predicted"/>
<reference evidence="1 2" key="1">
    <citation type="submission" date="2023-08" db="EMBL/GenBank/DDBJ databases">
        <title>Bioegradation of LLDPE and BLDPE plastic by marine bacteria from coast plastic debris.</title>
        <authorList>
            <person name="Rong Z."/>
        </authorList>
    </citation>
    <scope>NUCLEOTIDE SEQUENCE [LARGE SCALE GENOMIC DNA]</scope>
    <source>
        <strain evidence="1 2">Z-2</strain>
    </source>
</reference>
<evidence type="ECO:0008006" key="3">
    <source>
        <dbReference type="Google" id="ProtNLM"/>
    </source>
</evidence>
<accession>A0ABU2GV48</accession>
<organism evidence="1 2">
    <name type="scientific">Gordonia westfalica</name>
    <dbReference type="NCBI Taxonomy" id="158898"/>
    <lineage>
        <taxon>Bacteria</taxon>
        <taxon>Bacillati</taxon>
        <taxon>Actinomycetota</taxon>
        <taxon>Actinomycetes</taxon>
        <taxon>Mycobacteriales</taxon>
        <taxon>Gordoniaceae</taxon>
        <taxon>Gordonia</taxon>
    </lineage>
</organism>
<gene>
    <name evidence="1" type="ORF">RD149_16170</name>
</gene>
<comment type="caution">
    <text evidence="1">The sequence shown here is derived from an EMBL/GenBank/DDBJ whole genome shotgun (WGS) entry which is preliminary data.</text>
</comment>
<name>A0ABU2GV48_9ACTN</name>
<protein>
    <recommendedName>
        <fullName evidence="3">Helix-turn-helix domain-containing protein</fullName>
    </recommendedName>
</protein>
<keyword evidence="2" id="KW-1185">Reference proteome</keyword>
<evidence type="ECO:0000313" key="1">
    <source>
        <dbReference type="EMBL" id="MDS1115295.1"/>
    </source>
</evidence>
<evidence type="ECO:0000313" key="2">
    <source>
        <dbReference type="Proteomes" id="UP001265083"/>
    </source>
</evidence>
<sequence>MSPTHPGTPGIRVLGEAILIEGTEALLAIKYSARAATRARKLNGAAPFPELTALLASADKALNAITSRYGHEDGPDESDAALSDPELVDTATAAAILKVSPRQARRLARTLEGKQLATGCWVFDRSTVEDYARSRHHARRTP</sequence>